<dbReference type="InterPro" id="IPR011008">
    <property type="entry name" value="Dimeric_a/b-barrel"/>
</dbReference>
<proteinExistence type="predicted"/>
<dbReference type="PROSITE" id="PS51502">
    <property type="entry name" value="S_R_A_B_BARREL"/>
    <property type="match status" value="1"/>
</dbReference>
<reference evidence="2" key="1">
    <citation type="submission" date="2018-05" db="EMBL/GenBank/DDBJ databases">
        <authorList>
            <person name="Lanie J.A."/>
            <person name="Ng W.-L."/>
            <person name="Kazmierczak K.M."/>
            <person name="Andrzejewski T.M."/>
            <person name="Davidsen T.M."/>
            <person name="Wayne K.J."/>
            <person name="Tettelin H."/>
            <person name="Glass J.I."/>
            <person name="Rusch D."/>
            <person name="Podicherti R."/>
            <person name="Tsui H.-C.T."/>
            <person name="Winkler M.E."/>
        </authorList>
    </citation>
    <scope>NUCLEOTIDE SEQUENCE</scope>
</reference>
<evidence type="ECO:0000259" key="1">
    <source>
        <dbReference type="PROSITE" id="PS51502"/>
    </source>
</evidence>
<sequence length="32" mass="3867">MEAYLRHPVHDDAKKKILLPLIDRLVVYDFQE</sequence>
<dbReference type="SUPFAM" id="SSF54909">
    <property type="entry name" value="Dimeric alpha+beta barrel"/>
    <property type="match status" value="1"/>
</dbReference>
<gene>
    <name evidence="2" type="ORF">METZ01_LOCUS298878</name>
</gene>
<accession>A0A382MAQ5</accession>
<feature type="domain" description="Stress-response A/B barrel" evidence="1">
    <location>
        <begin position="1"/>
        <end position="30"/>
    </location>
</feature>
<dbReference type="InterPro" id="IPR013097">
    <property type="entry name" value="Dabb"/>
</dbReference>
<dbReference type="AlphaFoldDB" id="A0A382MAQ5"/>
<dbReference type="EMBL" id="UINC01092442">
    <property type="protein sequence ID" value="SVC46024.1"/>
    <property type="molecule type" value="Genomic_DNA"/>
</dbReference>
<organism evidence="2">
    <name type="scientific">marine metagenome</name>
    <dbReference type="NCBI Taxonomy" id="408172"/>
    <lineage>
        <taxon>unclassified sequences</taxon>
        <taxon>metagenomes</taxon>
        <taxon>ecological metagenomes</taxon>
    </lineage>
</organism>
<dbReference type="Gene3D" id="3.30.70.100">
    <property type="match status" value="1"/>
</dbReference>
<protein>
    <recommendedName>
        <fullName evidence="1">Stress-response A/B barrel domain-containing protein</fullName>
    </recommendedName>
</protein>
<evidence type="ECO:0000313" key="2">
    <source>
        <dbReference type="EMBL" id="SVC46024.1"/>
    </source>
</evidence>
<name>A0A382MAQ5_9ZZZZ</name>